<keyword evidence="4" id="KW-1185">Reference proteome</keyword>
<dbReference type="OrthoDB" id="8443386at2"/>
<dbReference type="CDD" id="cd13578">
    <property type="entry name" value="PBP2_Bug27"/>
    <property type="match status" value="1"/>
</dbReference>
<dbReference type="AlphaFoldDB" id="A0A3L7A6T1"/>
<reference evidence="3 4" key="1">
    <citation type="submission" date="2018-10" db="EMBL/GenBank/DDBJ databases">
        <title>Xanthobacter tagetidis genome sequencing and assembly.</title>
        <authorList>
            <person name="Maclea K.S."/>
            <person name="Goen A.E."/>
            <person name="Fatima S.A."/>
        </authorList>
    </citation>
    <scope>NUCLEOTIDE SEQUENCE [LARGE SCALE GENOMIC DNA]</scope>
    <source>
        <strain evidence="3 4">ATCC 700314</strain>
    </source>
</reference>
<evidence type="ECO:0000313" key="3">
    <source>
        <dbReference type="EMBL" id="RLP75785.1"/>
    </source>
</evidence>
<evidence type="ECO:0000256" key="2">
    <source>
        <dbReference type="SAM" id="SignalP"/>
    </source>
</evidence>
<feature type="chain" id="PRO_5018170446" evidence="2">
    <location>
        <begin position="30"/>
        <end position="329"/>
    </location>
</feature>
<dbReference type="Pfam" id="PF03401">
    <property type="entry name" value="TctC"/>
    <property type="match status" value="1"/>
</dbReference>
<evidence type="ECO:0000313" key="4">
    <source>
        <dbReference type="Proteomes" id="UP000269692"/>
    </source>
</evidence>
<evidence type="ECO:0000256" key="1">
    <source>
        <dbReference type="ARBA" id="ARBA00006987"/>
    </source>
</evidence>
<dbReference type="Gene3D" id="3.40.190.10">
    <property type="entry name" value="Periplasmic binding protein-like II"/>
    <property type="match status" value="1"/>
</dbReference>
<protein>
    <submittedName>
        <fullName evidence="3">Tripartite tricarboxylate transporter substrate binding protein</fullName>
    </submittedName>
</protein>
<comment type="caution">
    <text evidence="3">The sequence shown here is derived from an EMBL/GenBank/DDBJ whole genome shotgun (WGS) entry which is preliminary data.</text>
</comment>
<gene>
    <name evidence="3" type="ORF">D9R14_15950</name>
</gene>
<sequence>MTMLKTLVRAAAAAPLAALAFFAVPPASAQDWPTKPVHLIVPFSPGGVTDIAARVVGQKLSEMWGQQVVVENRPGAGGTIGVDAAVRSAPDGTTLLMATNGEITINPALYKNLTHDPQKDLVPIAMVTNTPLLWAANANAPYGSLVEFIAAAKAKPGDIAYSSPGAGTMNHLTAEWFAMITGTKLLHVPYKGGAPAAAAIAGGEVPVSVLAVSSALPHVKSGKVKVLGMTTQERTKLAPDWPSAREAGIADFDASIWVGLFAPKGTPAGIVAKVAKDLKAAIADPAVVARLNTAGAEAAGLDGEAFVARIRADTARYAQIIKAAGIEIN</sequence>
<dbReference type="PANTHER" id="PTHR42928">
    <property type="entry name" value="TRICARBOXYLATE-BINDING PROTEIN"/>
    <property type="match status" value="1"/>
</dbReference>
<dbReference type="PANTHER" id="PTHR42928:SF5">
    <property type="entry name" value="BLR1237 PROTEIN"/>
    <property type="match status" value="1"/>
</dbReference>
<dbReference type="SUPFAM" id="SSF53850">
    <property type="entry name" value="Periplasmic binding protein-like II"/>
    <property type="match status" value="1"/>
</dbReference>
<organism evidence="3 4">
    <name type="scientific">Xanthobacter tagetidis</name>
    <dbReference type="NCBI Taxonomy" id="60216"/>
    <lineage>
        <taxon>Bacteria</taxon>
        <taxon>Pseudomonadati</taxon>
        <taxon>Pseudomonadota</taxon>
        <taxon>Alphaproteobacteria</taxon>
        <taxon>Hyphomicrobiales</taxon>
        <taxon>Xanthobacteraceae</taxon>
        <taxon>Xanthobacter</taxon>
    </lineage>
</organism>
<accession>A0A3L7A6T1</accession>
<dbReference type="EMBL" id="RCTF01000014">
    <property type="protein sequence ID" value="RLP75785.1"/>
    <property type="molecule type" value="Genomic_DNA"/>
</dbReference>
<dbReference type="InterPro" id="IPR005064">
    <property type="entry name" value="BUG"/>
</dbReference>
<dbReference type="Proteomes" id="UP000269692">
    <property type="component" value="Unassembled WGS sequence"/>
</dbReference>
<feature type="signal peptide" evidence="2">
    <location>
        <begin position="1"/>
        <end position="29"/>
    </location>
</feature>
<name>A0A3L7A6T1_9HYPH</name>
<dbReference type="Gene3D" id="3.40.190.150">
    <property type="entry name" value="Bordetella uptake gene, domain 1"/>
    <property type="match status" value="1"/>
</dbReference>
<proteinExistence type="inferred from homology"/>
<keyword evidence="2" id="KW-0732">Signal</keyword>
<dbReference type="PIRSF" id="PIRSF017082">
    <property type="entry name" value="YflP"/>
    <property type="match status" value="1"/>
</dbReference>
<dbReference type="InterPro" id="IPR042100">
    <property type="entry name" value="Bug_dom1"/>
</dbReference>
<comment type="similarity">
    <text evidence="1">Belongs to the UPF0065 (bug) family.</text>
</comment>